<organism evidence="3 4">
    <name type="scientific">Liparis tanakae</name>
    <name type="common">Tanaka's snailfish</name>
    <dbReference type="NCBI Taxonomy" id="230148"/>
    <lineage>
        <taxon>Eukaryota</taxon>
        <taxon>Metazoa</taxon>
        <taxon>Chordata</taxon>
        <taxon>Craniata</taxon>
        <taxon>Vertebrata</taxon>
        <taxon>Euteleostomi</taxon>
        <taxon>Actinopterygii</taxon>
        <taxon>Neopterygii</taxon>
        <taxon>Teleostei</taxon>
        <taxon>Neoteleostei</taxon>
        <taxon>Acanthomorphata</taxon>
        <taxon>Eupercaria</taxon>
        <taxon>Perciformes</taxon>
        <taxon>Cottioidei</taxon>
        <taxon>Cottales</taxon>
        <taxon>Liparidae</taxon>
        <taxon>Liparis</taxon>
    </lineage>
</organism>
<protein>
    <recommendedName>
        <fullName evidence="2">Pentraxin (PTX) domain-containing protein</fullName>
    </recommendedName>
</protein>
<feature type="domain" description="Pentraxin (PTX)" evidence="2">
    <location>
        <begin position="1"/>
        <end position="47"/>
    </location>
</feature>
<dbReference type="EMBL" id="SRLO01000137">
    <property type="protein sequence ID" value="TNN72405.1"/>
    <property type="molecule type" value="Genomic_DNA"/>
</dbReference>
<evidence type="ECO:0000259" key="2">
    <source>
        <dbReference type="PROSITE" id="PS51828"/>
    </source>
</evidence>
<evidence type="ECO:0000256" key="1">
    <source>
        <dbReference type="PROSITE-ProRule" id="PRU01172"/>
    </source>
</evidence>
<sequence>MWNYVLSPCEMEDYMKDQHSTPGNLIDWNGLDYNVVGTVMIDDEQICRDLKPKGTPDEPPDFRPNRLYKLIRPR</sequence>
<evidence type="ECO:0000313" key="3">
    <source>
        <dbReference type="EMBL" id="TNN72405.1"/>
    </source>
</evidence>
<gene>
    <name evidence="3" type="ORF">EYF80_017331</name>
</gene>
<comment type="caution">
    <text evidence="1">Lacks conserved residue(s) required for the propagation of feature annotation.</text>
</comment>
<dbReference type="Gene3D" id="2.60.120.200">
    <property type="match status" value="1"/>
</dbReference>
<evidence type="ECO:0000313" key="4">
    <source>
        <dbReference type="Proteomes" id="UP000314294"/>
    </source>
</evidence>
<name>A0A4Z2I4M5_9TELE</name>
<reference evidence="3 4" key="1">
    <citation type="submission" date="2019-03" db="EMBL/GenBank/DDBJ databases">
        <title>First draft genome of Liparis tanakae, snailfish: a comprehensive survey of snailfish specific genes.</title>
        <authorList>
            <person name="Kim W."/>
            <person name="Song I."/>
            <person name="Jeong J.-H."/>
            <person name="Kim D."/>
            <person name="Kim S."/>
            <person name="Ryu S."/>
            <person name="Song J.Y."/>
            <person name="Lee S.K."/>
        </authorList>
    </citation>
    <scope>NUCLEOTIDE SEQUENCE [LARGE SCALE GENOMIC DNA]</scope>
    <source>
        <tissue evidence="3">Muscle</tissue>
    </source>
</reference>
<dbReference type="Proteomes" id="UP000314294">
    <property type="component" value="Unassembled WGS sequence"/>
</dbReference>
<keyword evidence="4" id="KW-1185">Reference proteome</keyword>
<dbReference type="InterPro" id="IPR001759">
    <property type="entry name" value="PTX_dom"/>
</dbReference>
<comment type="caution">
    <text evidence="3">The sequence shown here is derived from an EMBL/GenBank/DDBJ whole genome shotgun (WGS) entry which is preliminary data.</text>
</comment>
<dbReference type="AlphaFoldDB" id="A0A4Z2I4M5"/>
<accession>A0A4Z2I4M5</accession>
<dbReference type="Pfam" id="PF00354">
    <property type="entry name" value="Pentaxin"/>
    <property type="match status" value="1"/>
</dbReference>
<dbReference type="PROSITE" id="PS51828">
    <property type="entry name" value="PTX_2"/>
    <property type="match status" value="1"/>
</dbReference>
<proteinExistence type="predicted"/>